<dbReference type="STRING" id="1333998.M2A_2362"/>
<dbReference type="EMBL" id="BBIO01000012">
    <property type="protein sequence ID" value="GAK45863.1"/>
    <property type="molecule type" value="Genomic_DNA"/>
</dbReference>
<organism evidence="1 2">
    <name type="scientific">Tepidicaulis marinus</name>
    <dbReference type="NCBI Taxonomy" id="1333998"/>
    <lineage>
        <taxon>Bacteria</taxon>
        <taxon>Pseudomonadati</taxon>
        <taxon>Pseudomonadota</taxon>
        <taxon>Alphaproteobacteria</taxon>
        <taxon>Hyphomicrobiales</taxon>
        <taxon>Parvibaculaceae</taxon>
        <taxon>Tepidicaulis</taxon>
    </lineage>
</organism>
<dbReference type="PANTHER" id="PTHR35802:SF1">
    <property type="entry name" value="PROTEASE SYNTHASE AND SPORULATION PROTEIN PAI 2"/>
    <property type="match status" value="1"/>
</dbReference>
<proteinExistence type="predicted"/>
<reference evidence="1 2" key="1">
    <citation type="submission" date="2014-07" db="EMBL/GenBank/DDBJ databases">
        <title>Tepidicaulis marinum gen. nov., sp. nov., a novel marine bacterium denitrifying nitrate to nitrous oxide strictly under microaerobic conditions.</title>
        <authorList>
            <person name="Takeuchi M."/>
            <person name="Yamagishi T."/>
            <person name="Kamagata Y."/>
            <person name="Oshima K."/>
            <person name="Hattori M."/>
            <person name="Katayama T."/>
            <person name="Hanada S."/>
            <person name="Tamaki H."/>
            <person name="Marumo K."/>
            <person name="Maeda H."/>
            <person name="Nedachi M."/>
            <person name="Iwasaki W."/>
            <person name="Suwa Y."/>
            <person name="Sakata S."/>
        </authorList>
    </citation>
    <scope>NUCLEOTIDE SEQUENCE [LARGE SCALE GENOMIC DNA]</scope>
    <source>
        <strain evidence="1 2">MA2</strain>
    </source>
</reference>
<accession>A0A081BCU5</accession>
<sequence>MYIPPRYEMTERGEALALMRAYPFAFFVLNGEGAPEAAHLPFLTEEEDGRLYLRAHMARANPLSEALEQGARALVIFQGPHGYISPAWTDDPKMVPTWNYQAVHAYGPVRTIDGKDRCLDLLARMTAQFEEARPDPWRMDGLEPGWKARLLEATAMFEMEVERLEAKTKLSQDKAGERGTAILEGLAREGADPELMAAMRAALKER</sequence>
<gene>
    <name evidence="1" type="ORF">M2A_2362</name>
</gene>
<dbReference type="InterPro" id="IPR012349">
    <property type="entry name" value="Split_barrel_FMN-bd"/>
</dbReference>
<dbReference type="Gene3D" id="2.30.110.10">
    <property type="entry name" value="Electron Transport, Fmn-binding Protein, Chain A"/>
    <property type="match status" value="1"/>
</dbReference>
<name>A0A081BCU5_9HYPH</name>
<dbReference type="InterPro" id="IPR007396">
    <property type="entry name" value="TR_PAI2-type"/>
</dbReference>
<dbReference type="PANTHER" id="PTHR35802">
    <property type="entry name" value="PROTEASE SYNTHASE AND SPORULATION PROTEIN PAI 2"/>
    <property type="match status" value="1"/>
</dbReference>
<dbReference type="RefSeq" id="WP_045447643.1">
    <property type="nucleotide sequence ID" value="NZ_BBIO01000012.1"/>
</dbReference>
<keyword evidence="2" id="KW-1185">Reference proteome</keyword>
<dbReference type="AlphaFoldDB" id="A0A081BCU5"/>
<dbReference type="PIRSF" id="PIRSF010372">
    <property type="entry name" value="PaiB"/>
    <property type="match status" value="1"/>
</dbReference>
<protein>
    <submittedName>
        <fullName evidence="1">FMN-binding negative transcriptional regulator</fullName>
    </submittedName>
</protein>
<dbReference type="eggNOG" id="COG2808">
    <property type="taxonomic scope" value="Bacteria"/>
</dbReference>
<comment type="caution">
    <text evidence="1">The sequence shown here is derived from an EMBL/GenBank/DDBJ whole genome shotgun (WGS) entry which is preliminary data.</text>
</comment>
<dbReference type="SUPFAM" id="SSF50475">
    <property type="entry name" value="FMN-binding split barrel"/>
    <property type="match status" value="1"/>
</dbReference>
<evidence type="ECO:0000313" key="2">
    <source>
        <dbReference type="Proteomes" id="UP000028702"/>
    </source>
</evidence>
<dbReference type="Proteomes" id="UP000028702">
    <property type="component" value="Unassembled WGS sequence"/>
</dbReference>
<evidence type="ECO:0000313" key="1">
    <source>
        <dbReference type="EMBL" id="GAK45863.1"/>
    </source>
</evidence>
<dbReference type="Pfam" id="PF04299">
    <property type="entry name" value="FMN_bind_2"/>
    <property type="match status" value="1"/>
</dbReference>